<dbReference type="Gene3D" id="3.10.580.10">
    <property type="entry name" value="CBS-domain"/>
    <property type="match status" value="1"/>
</dbReference>
<feature type="domain" description="CBS" evidence="12">
    <location>
        <begin position="205"/>
        <end position="264"/>
    </location>
</feature>
<accession>A0A7C3GQ61</accession>
<keyword evidence="5" id="KW-0677">Repeat</keyword>
<dbReference type="InterPro" id="IPR044751">
    <property type="entry name" value="Ion_transp-like_CBS"/>
</dbReference>
<evidence type="ECO:0000256" key="2">
    <source>
        <dbReference type="ARBA" id="ARBA00006337"/>
    </source>
</evidence>
<protein>
    <submittedName>
        <fullName evidence="14">HlyC/CorC family transporter</fullName>
    </submittedName>
</protein>
<dbReference type="InterPro" id="IPR002550">
    <property type="entry name" value="CNNM"/>
</dbReference>
<comment type="subcellular location">
    <subcellularLocation>
        <location evidence="1">Cell membrane</location>
        <topology evidence="1">Multi-pass membrane protein</topology>
    </subcellularLocation>
</comment>
<evidence type="ECO:0000256" key="1">
    <source>
        <dbReference type="ARBA" id="ARBA00004651"/>
    </source>
</evidence>
<proteinExistence type="inferred from homology"/>
<evidence type="ECO:0000256" key="4">
    <source>
        <dbReference type="ARBA" id="ARBA00022692"/>
    </source>
</evidence>
<keyword evidence="4 10" id="KW-0812">Transmembrane</keyword>
<keyword evidence="6 10" id="KW-1133">Transmembrane helix</keyword>
<dbReference type="FunFam" id="3.10.580.10:FF:000002">
    <property type="entry name" value="Magnesium/cobalt efflux protein CorC"/>
    <property type="match status" value="1"/>
</dbReference>
<evidence type="ECO:0000256" key="6">
    <source>
        <dbReference type="ARBA" id="ARBA00022989"/>
    </source>
</evidence>
<dbReference type="AlphaFoldDB" id="A0A7C3GQ61"/>
<reference evidence="14" key="1">
    <citation type="journal article" date="2020" name="mSystems">
        <title>Genome- and Community-Level Interaction Insights into Carbon Utilization and Element Cycling Functions of Hydrothermarchaeota in Hydrothermal Sediment.</title>
        <authorList>
            <person name="Zhou Z."/>
            <person name="Liu Y."/>
            <person name="Xu W."/>
            <person name="Pan J."/>
            <person name="Luo Z.H."/>
            <person name="Li M."/>
        </authorList>
    </citation>
    <scope>NUCLEOTIDE SEQUENCE [LARGE SCALE GENOMIC DNA]</scope>
    <source>
        <strain evidence="14">HyVt-483</strain>
    </source>
</reference>
<dbReference type="SUPFAM" id="SSF54631">
    <property type="entry name" value="CBS-domain pair"/>
    <property type="match status" value="1"/>
</dbReference>
<evidence type="ECO:0000313" key="14">
    <source>
        <dbReference type="EMBL" id="HFC97040.1"/>
    </source>
</evidence>
<name>A0A7C3GQ61_9BACT</name>
<evidence type="ECO:0000256" key="11">
    <source>
        <dbReference type="SAM" id="Phobius"/>
    </source>
</evidence>
<feature type="transmembrane region" description="Helical" evidence="11">
    <location>
        <begin position="6"/>
        <end position="30"/>
    </location>
</feature>
<dbReference type="PANTHER" id="PTHR22777:SF32">
    <property type="entry name" value="UPF0053 INNER MEMBRANE PROTEIN YFJD"/>
    <property type="match status" value="1"/>
</dbReference>
<dbReference type="Pfam" id="PF03471">
    <property type="entry name" value="CorC_HlyC"/>
    <property type="match status" value="1"/>
</dbReference>
<dbReference type="InterPro" id="IPR000644">
    <property type="entry name" value="CBS_dom"/>
</dbReference>
<dbReference type="Pfam" id="PF01595">
    <property type="entry name" value="CNNM"/>
    <property type="match status" value="1"/>
</dbReference>
<dbReference type="Pfam" id="PF00571">
    <property type="entry name" value="CBS"/>
    <property type="match status" value="1"/>
</dbReference>
<dbReference type="Gene3D" id="3.30.465.10">
    <property type="match status" value="1"/>
</dbReference>
<comment type="similarity">
    <text evidence="2">Belongs to the UPF0053 family.</text>
</comment>
<evidence type="ECO:0000259" key="12">
    <source>
        <dbReference type="PROSITE" id="PS51371"/>
    </source>
</evidence>
<dbReference type="InterPro" id="IPR016169">
    <property type="entry name" value="FAD-bd_PCMH_sub2"/>
</dbReference>
<dbReference type="GO" id="GO:0005886">
    <property type="term" value="C:plasma membrane"/>
    <property type="evidence" value="ECO:0007669"/>
    <property type="project" value="UniProtKB-SubCell"/>
</dbReference>
<feature type="domain" description="CBS" evidence="12">
    <location>
        <begin position="269"/>
        <end position="326"/>
    </location>
</feature>
<organism evidence="14">
    <name type="scientific">Thermosulfurimonas dismutans</name>
    <dbReference type="NCBI Taxonomy" id="999894"/>
    <lineage>
        <taxon>Bacteria</taxon>
        <taxon>Pseudomonadati</taxon>
        <taxon>Thermodesulfobacteriota</taxon>
        <taxon>Thermodesulfobacteria</taxon>
        <taxon>Thermodesulfobacteriales</taxon>
        <taxon>Thermodesulfobacteriaceae</taxon>
        <taxon>Thermosulfurimonas</taxon>
    </lineage>
</organism>
<sequence length="418" mass="48173">MDPWSTWLLITLFVLLSAFFTCSETALFSLSRLEIRKLSRHSRAACRLAAQLLRSPQRVLTTVLMGNEIADILSSSLASWFFFQWLGHAGKWLAYPLMSGILFLWGDLFPKVLGVRFRERVACVVSRPLRVTETVLAPLRWLLLGMAQIFFRLAGVHGPSLRVAPEEEIKRLVEEAYHSGALREEERRFVYSLFETEETPVSAIMTPRQEIWALPDQEVTPELLSRLRKAPFRKIPVYRENLDHPLGILYVQDVLKARLQEQTVRLGDLVRPPFFVPEKTRVRRLLEEFQRRRVKLALVVNEYGEISGLVTLEDVLEELFGEIYQEKELKEPPLQEIAPGCYRVKGWVQVEDFNRETGAELPAGEFRTLASLVLHLFGELPSEGDEVEGFGFRFRVESLRGRRIQTLLITRLEHETSG</sequence>
<dbReference type="InterPro" id="IPR046342">
    <property type="entry name" value="CBS_dom_sf"/>
</dbReference>
<feature type="domain" description="CNNM transmembrane" evidence="13">
    <location>
        <begin position="1"/>
        <end position="186"/>
    </location>
</feature>
<dbReference type="InterPro" id="IPR005170">
    <property type="entry name" value="Transptr-assoc_dom"/>
</dbReference>
<dbReference type="PANTHER" id="PTHR22777">
    <property type="entry name" value="HEMOLYSIN-RELATED"/>
    <property type="match status" value="1"/>
</dbReference>
<dbReference type="CDD" id="cd04590">
    <property type="entry name" value="CBS_pair_CorC_HlyC_assoc"/>
    <property type="match status" value="1"/>
</dbReference>
<dbReference type="SMART" id="SM00116">
    <property type="entry name" value="CBS"/>
    <property type="match status" value="2"/>
</dbReference>
<dbReference type="GO" id="GO:0050660">
    <property type="term" value="F:flavin adenine dinucleotide binding"/>
    <property type="evidence" value="ECO:0007669"/>
    <property type="project" value="InterPro"/>
</dbReference>
<evidence type="ECO:0000256" key="8">
    <source>
        <dbReference type="ARBA" id="ARBA00023136"/>
    </source>
</evidence>
<dbReference type="InterPro" id="IPR036318">
    <property type="entry name" value="FAD-bd_PCMH-like_sf"/>
</dbReference>
<evidence type="ECO:0000256" key="5">
    <source>
        <dbReference type="ARBA" id="ARBA00022737"/>
    </source>
</evidence>
<dbReference type="EMBL" id="DRMH01000012">
    <property type="protein sequence ID" value="HFC97040.1"/>
    <property type="molecule type" value="Genomic_DNA"/>
</dbReference>
<dbReference type="Proteomes" id="UP000886043">
    <property type="component" value="Unassembled WGS sequence"/>
</dbReference>
<evidence type="ECO:0000256" key="7">
    <source>
        <dbReference type="ARBA" id="ARBA00023122"/>
    </source>
</evidence>
<dbReference type="PROSITE" id="PS51371">
    <property type="entry name" value="CBS"/>
    <property type="match status" value="2"/>
</dbReference>
<keyword evidence="7 9" id="KW-0129">CBS domain</keyword>
<dbReference type="SMART" id="SM01091">
    <property type="entry name" value="CorC_HlyC"/>
    <property type="match status" value="1"/>
</dbReference>
<dbReference type="PROSITE" id="PS51846">
    <property type="entry name" value="CNNM"/>
    <property type="match status" value="1"/>
</dbReference>
<evidence type="ECO:0000256" key="9">
    <source>
        <dbReference type="PROSITE-ProRule" id="PRU00703"/>
    </source>
</evidence>
<keyword evidence="3" id="KW-1003">Cell membrane</keyword>
<evidence type="ECO:0000259" key="13">
    <source>
        <dbReference type="PROSITE" id="PS51846"/>
    </source>
</evidence>
<dbReference type="SUPFAM" id="SSF56176">
    <property type="entry name" value="FAD-binding/transporter-associated domain-like"/>
    <property type="match status" value="1"/>
</dbReference>
<evidence type="ECO:0000256" key="10">
    <source>
        <dbReference type="PROSITE-ProRule" id="PRU01193"/>
    </source>
</evidence>
<comment type="caution">
    <text evidence="14">The sequence shown here is derived from an EMBL/GenBank/DDBJ whole genome shotgun (WGS) entry which is preliminary data.</text>
</comment>
<keyword evidence="8 10" id="KW-0472">Membrane</keyword>
<evidence type="ECO:0000256" key="3">
    <source>
        <dbReference type="ARBA" id="ARBA00022475"/>
    </source>
</evidence>
<gene>
    <name evidence="14" type="ORF">ENJ40_01090</name>
</gene>